<sequence>MRGREQARFAVDGSDGSGGEALDFQTPATTLTVEDGSRSVDVVVVTDPACEVDDDVPALCYADCDPADVLHPERFEAFVREGDDDALRTQLRWILARADHSPDRETRLRRLYEGSSALISAKTTAELFDRTIDIADRILAFDNSSVCIDVGGGFRVRASDGDYGDDELIPLDKGILGKTYQTGRPHLVNDVRTDETAKPGRDEFRSAISVPIGDIGVFQAISTEVNAYDETDRQLAELLVSYTAETAARIESENALRESRSRVEALHRGTVELAAVTDLDELFERTVAITDEILSFDLSYVGIVEDGAICPAAMSEGFPDDGAEVKPLEEGGVAADVYRTGETRLIRDMAEADDADPVKTTYRSGLSVAIGDFAVFQAAAYTPEAFSEADAELTEVLMAHVAVTAERIRAEGDLRDERDRSTALFDHVSDAAVLYEVDTASGGAHARNVNRAFESQFDCRAVDVVGEDVVDELVPPEDDDPPELRVADGESYRGEVRRLADGDVRDYILDVVPLETDGTDDSGYALYTDITERKRREAELEQQNERLEEFANIVSHDLRNPLAVAQGHLELGREMDRTESFETVADALDQMEQLIDDLLSLARQGEVVGETDTVDVVSVARQAWGTVETTRAALETEATRTVEADVDRLAELFGNLFRNAVEHGSTGNRTQSDDAADCESANPPSGDDVTVTVGSTETGFFVADDGPGIAADRRDAVFEPGETTGDDGIGYGLAIVSRIADAHGWSVSVTESASGGARFEFDVD</sequence>
<dbReference type="Pfam" id="PF13185">
    <property type="entry name" value="GAF_2"/>
    <property type="match status" value="2"/>
</dbReference>
<dbReference type="InterPro" id="IPR003661">
    <property type="entry name" value="HisK_dim/P_dom"/>
</dbReference>
<dbReference type="SUPFAM" id="SSF55874">
    <property type="entry name" value="ATPase domain of HSP90 chaperone/DNA topoisomerase II/histidine kinase"/>
    <property type="match status" value="1"/>
</dbReference>
<dbReference type="SMART" id="SM00388">
    <property type="entry name" value="HisKA"/>
    <property type="match status" value="1"/>
</dbReference>
<dbReference type="AlphaFoldDB" id="A0A1I6FUL9"/>
<dbReference type="EC" id="2.7.13.3" evidence="2"/>
<evidence type="ECO:0000256" key="3">
    <source>
        <dbReference type="ARBA" id="ARBA00022553"/>
    </source>
</evidence>
<dbReference type="SMART" id="SM00065">
    <property type="entry name" value="GAF"/>
    <property type="match status" value="2"/>
</dbReference>
<dbReference type="InterPro" id="IPR000014">
    <property type="entry name" value="PAS"/>
</dbReference>
<feature type="region of interest" description="Disordered" evidence="7">
    <location>
        <begin position="1"/>
        <end position="23"/>
    </location>
</feature>
<dbReference type="SMART" id="SM00387">
    <property type="entry name" value="HATPase_c"/>
    <property type="match status" value="1"/>
</dbReference>
<comment type="catalytic activity">
    <reaction evidence="1">
        <text>ATP + protein L-histidine = ADP + protein N-phospho-L-histidine.</text>
        <dbReference type="EC" id="2.7.13.3"/>
    </reaction>
</comment>
<evidence type="ECO:0000256" key="1">
    <source>
        <dbReference type="ARBA" id="ARBA00000085"/>
    </source>
</evidence>
<dbReference type="InterPro" id="IPR050736">
    <property type="entry name" value="Sensor_HK_Regulatory"/>
</dbReference>
<organism evidence="9 10">
    <name type="scientific">Halogeometricum limi</name>
    <dbReference type="NCBI Taxonomy" id="555875"/>
    <lineage>
        <taxon>Archaea</taxon>
        <taxon>Methanobacteriati</taxon>
        <taxon>Methanobacteriota</taxon>
        <taxon>Stenosarchaea group</taxon>
        <taxon>Halobacteria</taxon>
        <taxon>Halobacteriales</taxon>
        <taxon>Haloferacaceae</taxon>
        <taxon>Halogeometricum</taxon>
    </lineage>
</organism>
<protein>
    <recommendedName>
        <fullName evidence="2">histidine kinase</fullName>
        <ecNumber evidence="2">2.7.13.3</ecNumber>
    </recommendedName>
</protein>
<dbReference type="PANTHER" id="PTHR43711">
    <property type="entry name" value="TWO-COMPONENT HISTIDINE KINASE"/>
    <property type="match status" value="1"/>
</dbReference>
<keyword evidence="3" id="KW-0597">Phosphoprotein</keyword>
<evidence type="ECO:0000256" key="2">
    <source>
        <dbReference type="ARBA" id="ARBA00012438"/>
    </source>
</evidence>
<dbReference type="Gene3D" id="1.10.287.130">
    <property type="match status" value="1"/>
</dbReference>
<dbReference type="NCBIfam" id="TIGR00229">
    <property type="entry name" value="sensory_box"/>
    <property type="match status" value="1"/>
</dbReference>
<dbReference type="InterPro" id="IPR003594">
    <property type="entry name" value="HATPase_dom"/>
</dbReference>
<evidence type="ECO:0000313" key="10">
    <source>
        <dbReference type="Proteomes" id="UP000243250"/>
    </source>
</evidence>
<dbReference type="OrthoDB" id="8127at2157"/>
<accession>A0A1I6FUL9</accession>
<dbReference type="Gene3D" id="3.30.450.40">
    <property type="match status" value="2"/>
</dbReference>
<gene>
    <name evidence="9" type="ORF">SAMN04488124_0336</name>
</gene>
<dbReference type="InterPro" id="IPR035965">
    <property type="entry name" value="PAS-like_dom_sf"/>
</dbReference>
<dbReference type="RefSeq" id="WP_089876164.1">
    <property type="nucleotide sequence ID" value="NZ_FOYS01000001.1"/>
</dbReference>
<dbReference type="PRINTS" id="PR00344">
    <property type="entry name" value="BCTRLSENSOR"/>
</dbReference>
<feature type="domain" description="Histidine kinase" evidence="8">
    <location>
        <begin position="553"/>
        <end position="764"/>
    </location>
</feature>
<evidence type="ECO:0000256" key="5">
    <source>
        <dbReference type="ARBA" id="ARBA00022777"/>
    </source>
</evidence>
<dbReference type="Proteomes" id="UP000243250">
    <property type="component" value="Unassembled WGS sequence"/>
</dbReference>
<dbReference type="InterPro" id="IPR029016">
    <property type="entry name" value="GAF-like_dom_sf"/>
</dbReference>
<dbReference type="Gene3D" id="3.30.450.20">
    <property type="entry name" value="PAS domain"/>
    <property type="match status" value="1"/>
</dbReference>
<dbReference type="SUPFAM" id="SSF55781">
    <property type="entry name" value="GAF domain-like"/>
    <property type="match status" value="2"/>
</dbReference>
<keyword evidence="4" id="KW-0808">Transferase</keyword>
<dbReference type="GO" id="GO:0000155">
    <property type="term" value="F:phosphorelay sensor kinase activity"/>
    <property type="evidence" value="ECO:0007669"/>
    <property type="project" value="InterPro"/>
</dbReference>
<dbReference type="InterPro" id="IPR036097">
    <property type="entry name" value="HisK_dim/P_sf"/>
</dbReference>
<dbReference type="InterPro" id="IPR036890">
    <property type="entry name" value="HATPase_C_sf"/>
</dbReference>
<dbReference type="InterPro" id="IPR003018">
    <property type="entry name" value="GAF"/>
</dbReference>
<evidence type="ECO:0000256" key="6">
    <source>
        <dbReference type="ARBA" id="ARBA00023012"/>
    </source>
</evidence>
<name>A0A1I6FUL9_9EURY</name>
<evidence type="ECO:0000259" key="8">
    <source>
        <dbReference type="PROSITE" id="PS50109"/>
    </source>
</evidence>
<reference evidence="10" key="1">
    <citation type="submission" date="2016-10" db="EMBL/GenBank/DDBJ databases">
        <authorList>
            <person name="Varghese N."/>
            <person name="Submissions S."/>
        </authorList>
    </citation>
    <scope>NUCLEOTIDE SEQUENCE [LARGE SCALE GENOMIC DNA]</scope>
    <source>
        <strain evidence="10">CGMCC 1.8711</strain>
    </source>
</reference>
<dbReference type="Pfam" id="PF00512">
    <property type="entry name" value="HisKA"/>
    <property type="match status" value="1"/>
</dbReference>
<feature type="region of interest" description="Disordered" evidence="7">
    <location>
        <begin position="664"/>
        <end position="689"/>
    </location>
</feature>
<proteinExistence type="predicted"/>
<dbReference type="PANTHER" id="PTHR43711:SF1">
    <property type="entry name" value="HISTIDINE KINASE 1"/>
    <property type="match status" value="1"/>
</dbReference>
<keyword evidence="10" id="KW-1185">Reference proteome</keyword>
<evidence type="ECO:0000313" key="9">
    <source>
        <dbReference type="EMBL" id="SFR33655.1"/>
    </source>
</evidence>
<dbReference type="CDD" id="cd00082">
    <property type="entry name" value="HisKA"/>
    <property type="match status" value="1"/>
</dbReference>
<dbReference type="InterPro" id="IPR005467">
    <property type="entry name" value="His_kinase_dom"/>
</dbReference>
<dbReference type="Gene3D" id="3.30.565.10">
    <property type="entry name" value="Histidine kinase-like ATPase, C-terminal domain"/>
    <property type="match status" value="1"/>
</dbReference>
<dbReference type="PROSITE" id="PS50109">
    <property type="entry name" value="HIS_KIN"/>
    <property type="match status" value="1"/>
</dbReference>
<dbReference type="STRING" id="555875.SAMN04488124_0336"/>
<dbReference type="EMBL" id="FOYS01000001">
    <property type="protein sequence ID" value="SFR33655.1"/>
    <property type="molecule type" value="Genomic_DNA"/>
</dbReference>
<evidence type="ECO:0000256" key="4">
    <source>
        <dbReference type="ARBA" id="ARBA00022679"/>
    </source>
</evidence>
<dbReference type="SUPFAM" id="SSF47384">
    <property type="entry name" value="Homodimeric domain of signal transducing histidine kinase"/>
    <property type="match status" value="1"/>
</dbReference>
<evidence type="ECO:0000256" key="7">
    <source>
        <dbReference type="SAM" id="MobiDB-lite"/>
    </source>
</evidence>
<dbReference type="InterPro" id="IPR004358">
    <property type="entry name" value="Sig_transdc_His_kin-like_C"/>
</dbReference>
<keyword evidence="5" id="KW-0418">Kinase</keyword>
<keyword evidence="6" id="KW-0902">Two-component regulatory system</keyword>
<dbReference type="SUPFAM" id="SSF55785">
    <property type="entry name" value="PYP-like sensor domain (PAS domain)"/>
    <property type="match status" value="1"/>
</dbReference>
<dbReference type="Pfam" id="PF02518">
    <property type="entry name" value="HATPase_c"/>
    <property type="match status" value="1"/>
</dbReference>